<dbReference type="SUPFAM" id="SSF52980">
    <property type="entry name" value="Restriction endonuclease-like"/>
    <property type="match status" value="1"/>
</dbReference>
<accession>A0A3E0TUS6</accession>
<dbReference type="PANTHER" id="PTHR38784:SF1">
    <property type="entry name" value="SUCROSE PHOSPHORYLASE"/>
    <property type="match status" value="1"/>
</dbReference>
<dbReference type="InterPro" id="IPR009822">
    <property type="entry name" value="YaeQ"/>
</dbReference>
<reference evidence="1 2" key="1">
    <citation type="submission" date="2018-08" db="EMBL/GenBank/DDBJ databases">
        <title>Thalassotalea euphylliae genome.</title>
        <authorList>
            <person name="Summers S."/>
            <person name="Rice S.A."/>
            <person name="Freckelton M.L."/>
            <person name="Nedved B.T."/>
            <person name="Hadfield M.G."/>
        </authorList>
    </citation>
    <scope>NUCLEOTIDE SEQUENCE [LARGE SCALE GENOMIC DNA]</scope>
    <source>
        <strain evidence="1 2">H1</strain>
    </source>
</reference>
<dbReference type="SMART" id="SM01322">
    <property type="entry name" value="YaeQ"/>
    <property type="match status" value="1"/>
</dbReference>
<dbReference type="InterPro" id="IPR011335">
    <property type="entry name" value="Restrct_endonuc-II-like"/>
</dbReference>
<comment type="caution">
    <text evidence="1">The sequence shown here is derived from an EMBL/GenBank/DDBJ whole genome shotgun (WGS) entry which is preliminary data.</text>
</comment>
<sequence>MALKATIFKVQLSISDMDRNYYAEHDLTIARHPSENNERMMLRILAFIFNANESLAFTKGLSDVDVPDLWQKNLHDEIEHWIELGQPSATRIKKGCNQAKQMTIYSYADGPFNQWWQKEQSQLRLKSNLIVTTIAPELAEQLANLVDRQMHLQCTLSEGQLWLTITSQADGEETIEVTPQILSRN</sequence>
<dbReference type="RefSeq" id="WP_116009186.1">
    <property type="nucleotide sequence ID" value="NZ_QUOU01000001.1"/>
</dbReference>
<dbReference type="AlphaFoldDB" id="A0A3E0TUS6"/>
<dbReference type="EMBL" id="QUOU01000001">
    <property type="protein sequence ID" value="REL28133.1"/>
    <property type="molecule type" value="Genomic_DNA"/>
</dbReference>
<protein>
    <recommendedName>
        <fullName evidence="3">YaeQ family protein</fullName>
    </recommendedName>
</protein>
<gene>
    <name evidence="1" type="ORF">DXX93_17225</name>
</gene>
<dbReference type="CDD" id="cd22368">
    <property type="entry name" value="YaeQ-like"/>
    <property type="match status" value="1"/>
</dbReference>
<dbReference type="Pfam" id="PF07152">
    <property type="entry name" value="YaeQ"/>
    <property type="match status" value="1"/>
</dbReference>
<dbReference type="PANTHER" id="PTHR38784">
    <property type="entry name" value="SUCROSE PHOSPHORYLASE"/>
    <property type="match status" value="1"/>
</dbReference>
<dbReference type="OrthoDB" id="5293309at2"/>
<evidence type="ECO:0000313" key="1">
    <source>
        <dbReference type="EMBL" id="REL28133.1"/>
    </source>
</evidence>
<dbReference type="InterPro" id="IPR038590">
    <property type="entry name" value="YaeQ_sf"/>
</dbReference>
<dbReference type="Gene3D" id="3.10.640.10">
    <property type="entry name" value="Restriction endonuclease-like alpha-beta roll domain"/>
    <property type="match status" value="1"/>
</dbReference>
<dbReference type="Proteomes" id="UP000256478">
    <property type="component" value="Unassembled WGS sequence"/>
</dbReference>
<dbReference type="PIRSF" id="PIRSF011484">
    <property type="entry name" value="YaeQ"/>
    <property type="match status" value="1"/>
</dbReference>
<evidence type="ECO:0008006" key="3">
    <source>
        <dbReference type="Google" id="ProtNLM"/>
    </source>
</evidence>
<name>A0A3E0TUS6_9GAMM</name>
<evidence type="ECO:0000313" key="2">
    <source>
        <dbReference type="Proteomes" id="UP000256478"/>
    </source>
</evidence>
<organism evidence="1 2">
    <name type="scientific">Thalassotalea euphylliae</name>
    <dbReference type="NCBI Taxonomy" id="1655234"/>
    <lineage>
        <taxon>Bacteria</taxon>
        <taxon>Pseudomonadati</taxon>
        <taxon>Pseudomonadota</taxon>
        <taxon>Gammaproteobacteria</taxon>
        <taxon>Alteromonadales</taxon>
        <taxon>Colwelliaceae</taxon>
        <taxon>Thalassotalea</taxon>
    </lineage>
</organism>
<proteinExistence type="predicted"/>